<name>A0AAF0W512_DAUCS</name>
<evidence type="ECO:0000256" key="1">
    <source>
        <dbReference type="SAM" id="MobiDB-lite"/>
    </source>
</evidence>
<dbReference type="InterPro" id="IPR000095">
    <property type="entry name" value="CRIB_dom"/>
</dbReference>
<reference evidence="3" key="1">
    <citation type="journal article" date="2016" name="Nat. Genet.">
        <title>A high-quality carrot genome assembly provides new insights into carotenoid accumulation and asterid genome evolution.</title>
        <authorList>
            <person name="Iorizzo M."/>
            <person name="Ellison S."/>
            <person name="Senalik D."/>
            <person name="Zeng P."/>
            <person name="Satapoomin P."/>
            <person name="Huang J."/>
            <person name="Bowman M."/>
            <person name="Iovene M."/>
            <person name="Sanseverino W."/>
            <person name="Cavagnaro P."/>
            <person name="Yildiz M."/>
            <person name="Macko-Podgorni A."/>
            <person name="Moranska E."/>
            <person name="Grzebelus E."/>
            <person name="Grzebelus D."/>
            <person name="Ashrafi H."/>
            <person name="Zheng Z."/>
            <person name="Cheng S."/>
            <person name="Spooner D."/>
            <person name="Van Deynze A."/>
            <person name="Simon P."/>
        </authorList>
    </citation>
    <scope>NUCLEOTIDE SEQUENCE</scope>
    <source>
        <tissue evidence="3">Leaf</tissue>
    </source>
</reference>
<feature type="compositionally biased region" description="Polar residues" evidence="1">
    <location>
        <begin position="125"/>
        <end position="137"/>
    </location>
</feature>
<sequence length="153" mass="16388">MSTVKGILKGLRYISQIFEEEEEEEIQIGAPTDVKHVAHIGNDGPSTNKPSWKQSKRNAAKSYIKDIGSSARDATSNVKPKRGKNPTGESQQSSIAMESPSREPGSARASRARKNKTGAGKSKGPNASSDNFASSPGPSYERDNGKISQRQAS</sequence>
<organism evidence="3 4">
    <name type="scientific">Daucus carota subsp. sativus</name>
    <name type="common">Carrot</name>
    <dbReference type="NCBI Taxonomy" id="79200"/>
    <lineage>
        <taxon>Eukaryota</taxon>
        <taxon>Viridiplantae</taxon>
        <taxon>Streptophyta</taxon>
        <taxon>Embryophyta</taxon>
        <taxon>Tracheophyta</taxon>
        <taxon>Spermatophyta</taxon>
        <taxon>Magnoliopsida</taxon>
        <taxon>eudicotyledons</taxon>
        <taxon>Gunneridae</taxon>
        <taxon>Pentapetalae</taxon>
        <taxon>asterids</taxon>
        <taxon>campanulids</taxon>
        <taxon>Apiales</taxon>
        <taxon>Apiaceae</taxon>
        <taxon>Apioideae</taxon>
        <taxon>Scandiceae</taxon>
        <taxon>Daucinae</taxon>
        <taxon>Daucus</taxon>
        <taxon>Daucus sect. Daucus</taxon>
    </lineage>
</organism>
<feature type="compositionally biased region" description="Polar residues" evidence="1">
    <location>
        <begin position="44"/>
        <end position="53"/>
    </location>
</feature>
<evidence type="ECO:0000259" key="2">
    <source>
        <dbReference type="PROSITE" id="PS50108"/>
    </source>
</evidence>
<keyword evidence="4" id="KW-1185">Reference proteome</keyword>
<dbReference type="EMBL" id="CP093343">
    <property type="protein sequence ID" value="WOG83224.1"/>
    <property type="molecule type" value="Genomic_DNA"/>
</dbReference>
<evidence type="ECO:0000313" key="3">
    <source>
        <dbReference type="EMBL" id="WOG83224.1"/>
    </source>
</evidence>
<accession>A0AAF0W512</accession>
<gene>
    <name evidence="3" type="ORF">DCAR_0102399</name>
</gene>
<dbReference type="AlphaFoldDB" id="A0AAF0W512"/>
<dbReference type="Pfam" id="PF00786">
    <property type="entry name" value="PBD"/>
    <property type="match status" value="1"/>
</dbReference>
<dbReference type="Proteomes" id="UP000077755">
    <property type="component" value="Chromosome 1"/>
</dbReference>
<reference evidence="3" key="2">
    <citation type="submission" date="2022-03" db="EMBL/GenBank/DDBJ databases">
        <title>Draft title - Genomic analysis of global carrot germplasm unveils the trajectory of domestication and the origin of high carotenoid orange carrot.</title>
        <authorList>
            <person name="Iorizzo M."/>
            <person name="Ellison S."/>
            <person name="Senalik D."/>
            <person name="Macko-Podgorni A."/>
            <person name="Grzebelus D."/>
            <person name="Bostan H."/>
            <person name="Rolling W."/>
            <person name="Curaba J."/>
            <person name="Simon P."/>
        </authorList>
    </citation>
    <scope>NUCLEOTIDE SEQUENCE</scope>
    <source>
        <tissue evidence="3">Leaf</tissue>
    </source>
</reference>
<feature type="domain" description="CRIB" evidence="2">
    <location>
        <begin position="28"/>
        <end position="41"/>
    </location>
</feature>
<protein>
    <recommendedName>
        <fullName evidence="2">CRIB domain-containing protein</fullName>
    </recommendedName>
</protein>
<dbReference type="PANTHER" id="PTHR46325">
    <property type="entry name" value="CRIB DOMAIN-CONTAINING PROTEIN RIC8"/>
    <property type="match status" value="1"/>
</dbReference>
<feature type="region of interest" description="Disordered" evidence="1">
    <location>
        <begin position="24"/>
        <end position="153"/>
    </location>
</feature>
<dbReference type="PANTHER" id="PTHR46325:SF20">
    <property type="entry name" value="CRIB DOMAIN-CONTAINING PROTEIN RIC10"/>
    <property type="match status" value="1"/>
</dbReference>
<proteinExistence type="predicted"/>
<dbReference type="PROSITE" id="PS50108">
    <property type="entry name" value="CRIB"/>
    <property type="match status" value="1"/>
</dbReference>
<evidence type="ECO:0000313" key="4">
    <source>
        <dbReference type="Proteomes" id="UP000077755"/>
    </source>
</evidence>
<feature type="compositionally biased region" description="Polar residues" evidence="1">
    <location>
        <begin position="87"/>
        <end position="96"/>
    </location>
</feature>